<gene>
    <name evidence="10" type="ORF">ACFOWM_05035</name>
</gene>
<proteinExistence type="inferred from homology"/>
<evidence type="ECO:0000256" key="7">
    <source>
        <dbReference type="PROSITE-ProRule" id="PRU01360"/>
    </source>
</evidence>
<keyword evidence="6 7" id="KW-0998">Cell outer membrane</keyword>
<name>A0ABV8QS70_9BACT</name>
<evidence type="ECO:0000256" key="4">
    <source>
        <dbReference type="ARBA" id="ARBA00022692"/>
    </source>
</evidence>
<dbReference type="NCBIfam" id="TIGR04056">
    <property type="entry name" value="OMP_RagA_SusC"/>
    <property type="match status" value="1"/>
</dbReference>
<dbReference type="EMBL" id="JBHSCZ010000001">
    <property type="protein sequence ID" value="MFC4262228.1"/>
    <property type="molecule type" value="Genomic_DNA"/>
</dbReference>
<dbReference type="Gene3D" id="2.40.170.20">
    <property type="entry name" value="TonB-dependent receptor, beta-barrel domain"/>
    <property type="match status" value="1"/>
</dbReference>
<dbReference type="PROSITE" id="PS52016">
    <property type="entry name" value="TONB_DEPENDENT_REC_3"/>
    <property type="match status" value="1"/>
</dbReference>
<evidence type="ECO:0000313" key="11">
    <source>
        <dbReference type="Proteomes" id="UP001595907"/>
    </source>
</evidence>
<dbReference type="InterPro" id="IPR039426">
    <property type="entry name" value="TonB-dep_rcpt-like"/>
</dbReference>
<dbReference type="SUPFAM" id="SSF49464">
    <property type="entry name" value="Carboxypeptidase regulatory domain-like"/>
    <property type="match status" value="1"/>
</dbReference>
<dbReference type="Gene3D" id="2.60.40.1120">
    <property type="entry name" value="Carboxypeptidase-like, regulatory domain"/>
    <property type="match status" value="1"/>
</dbReference>
<dbReference type="InterPro" id="IPR008969">
    <property type="entry name" value="CarboxyPept-like_regulatory"/>
</dbReference>
<evidence type="ECO:0000256" key="8">
    <source>
        <dbReference type="SAM" id="SignalP"/>
    </source>
</evidence>
<organism evidence="10 11">
    <name type="scientific">Ferruginibacter yonginensis</name>
    <dbReference type="NCBI Taxonomy" id="1310416"/>
    <lineage>
        <taxon>Bacteria</taxon>
        <taxon>Pseudomonadati</taxon>
        <taxon>Bacteroidota</taxon>
        <taxon>Chitinophagia</taxon>
        <taxon>Chitinophagales</taxon>
        <taxon>Chitinophagaceae</taxon>
        <taxon>Ferruginibacter</taxon>
    </lineage>
</organism>
<evidence type="ECO:0000256" key="1">
    <source>
        <dbReference type="ARBA" id="ARBA00004571"/>
    </source>
</evidence>
<evidence type="ECO:0000256" key="5">
    <source>
        <dbReference type="ARBA" id="ARBA00023136"/>
    </source>
</evidence>
<comment type="caution">
    <text evidence="10">The sequence shown here is derived from an EMBL/GenBank/DDBJ whole genome shotgun (WGS) entry which is preliminary data.</text>
</comment>
<keyword evidence="2 7" id="KW-0813">Transport</keyword>
<dbReference type="SUPFAM" id="SSF56935">
    <property type="entry name" value="Porins"/>
    <property type="match status" value="1"/>
</dbReference>
<keyword evidence="5 7" id="KW-0472">Membrane</keyword>
<dbReference type="RefSeq" id="WP_379707588.1">
    <property type="nucleotide sequence ID" value="NZ_JBHSCZ010000001.1"/>
</dbReference>
<dbReference type="Pfam" id="PF07715">
    <property type="entry name" value="Plug"/>
    <property type="match status" value="1"/>
</dbReference>
<dbReference type="Gene3D" id="2.170.130.10">
    <property type="entry name" value="TonB-dependent receptor, plug domain"/>
    <property type="match status" value="1"/>
</dbReference>
<comment type="similarity">
    <text evidence="7">Belongs to the TonB-dependent receptor family.</text>
</comment>
<keyword evidence="8" id="KW-0732">Signal</keyword>
<feature type="domain" description="TonB-dependent receptor plug" evidence="9">
    <location>
        <begin position="120"/>
        <end position="226"/>
    </location>
</feature>
<evidence type="ECO:0000256" key="6">
    <source>
        <dbReference type="ARBA" id="ARBA00023237"/>
    </source>
</evidence>
<evidence type="ECO:0000256" key="2">
    <source>
        <dbReference type="ARBA" id="ARBA00022448"/>
    </source>
</evidence>
<dbReference type="Pfam" id="PF13715">
    <property type="entry name" value="CarbopepD_reg_2"/>
    <property type="match status" value="1"/>
</dbReference>
<accession>A0ABV8QS70</accession>
<keyword evidence="11" id="KW-1185">Reference proteome</keyword>
<sequence>MTRILSLFVMFMLFGVLAFAQNRVVTGTVTDEKGLPVEAASVRVVGTNAGTATDQNGNFRLANVAPNATLKISSVGIATKDVNSGSSTSLVISVTRNGAAGTDLNLVTVGALGLKTTAKSNGTSRASVSQTQLTNGRPVNVAQALSGKVSGLSIQNNSSSVNGAPRIVIRGLRSITGNNTALIVLDGVAVPANTINIINPNDIERIDVLKGGQSATLFGSDGVNGAIVITTKKGNRKPEVTFTNTINVESLAYLPRTQHGFGSGSAYGANNNENFHPAENQQYGPAYDGSIRPLGRTVQDGSIQLLPYSDIADIRKRVWDQGYTRQSDISYRAGGDGSSFFLSYQNLNTTGIVGGDKYERNNLRMNASKTYNKISISYDASYSFDNAKRTNSDFYFFALNSASWVPFDRYKDWKNDKFSTPNGYYNDYYNNPYWERDNNRFNTKSYIFNGNFKLDYKATSDLTFTGRVAIAQTNTTQTTTSNNYTYSNWARTGGFVNYYNNDYDRFLTGLGKFVARSTPIPGGNGESQATGSRLVFDGFGVYDKKFNNYSLRVLAGTQAVVGRTKNIALSTASLGFSDLYNLTNSGTGLTPGGNSESQSRKIGGFVDVTGGFKDIVYLHGSYRTDFSSLYYAPSIGYNKPYFSTYGGDIAFNVSELIPSIKNKESKIVDYIKIRAAYNVNGNDNIAAYQLQQIYPNAGGFPYAGLLGSTVGNTLISPVLKPEEIKSKEVGAELSLFENRLVLEGSIYQQKANDQSLTVAISPASGFSSYRLNAANVTNKGYEADIKAIVYRTKDLSINVSANYSNNTNVVDQLFGATGLRSFEYQAPDDRASLNATVGQTFPYLRTTAFQRDAQGRVIVDANDGWPLRTDGRVNQGTTLPRHNLGVGLNIRYKNISFVANAEYRGGALLYHDLGTDMAFTGSGAITAIYNRQQFIWPNSVVDDGTGKLVPNTNVAVDSYKAIYQGYGDAGFSRGLSGVGEAFVTSADFWKLRDVSISYDFPQSILGGRKIIKDASFSVWGRNLITLLPKDNWYTDPELSNTSGNSQGINTTLNTPPVRQMGATLKLVF</sequence>
<dbReference type="Proteomes" id="UP001595907">
    <property type="component" value="Unassembled WGS sequence"/>
</dbReference>
<evidence type="ECO:0000256" key="3">
    <source>
        <dbReference type="ARBA" id="ARBA00022452"/>
    </source>
</evidence>
<comment type="subcellular location">
    <subcellularLocation>
        <location evidence="1 7">Cell outer membrane</location>
        <topology evidence="1 7">Multi-pass membrane protein</topology>
    </subcellularLocation>
</comment>
<dbReference type="InterPro" id="IPR037066">
    <property type="entry name" value="Plug_dom_sf"/>
</dbReference>
<dbReference type="InterPro" id="IPR036942">
    <property type="entry name" value="Beta-barrel_TonB_sf"/>
</dbReference>
<evidence type="ECO:0000313" key="10">
    <source>
        <dbReference type="EMBL" id="MFC4262228.1"/>
    </source>
</evidence>
<feature type="chain" id="PRO_5046949578" evidence="8">
    <location>
        <begin position="21"/>
        <end position="1068"/>
    </location>
</feature>
<dbReference type="InterPro" id="IPR023996">
    <property type="entry name" value="TonB-dep_OMP_SusC/RagA"/>
</dbReference>
<dbReference type="InterPro" id="IPR012910">
    <property type="entry name" value="Plug_dom"/>
</dbReference>
<reference evidence="11" key="1">
    <citation type="journal article" date="2019" name="Int. J. Syst. Evol. Microbiol.">
        <title>The Global Catalogue of Microorganisms (GCM) 10K type strain sequencing project: providing services to taxonomists for standard genome sequencing and annotation.</title>
        <authorList>
            <consortium name="The Broad Institute Genomics Platform"/>
            <consortium name="The Broad Institute Genome Sequencing Center for Infectious Disease"/>
            <person name="Wu L."/>
            <person name="Ma J."/>
        </authorList>
    </citation>
    <scope>NUCLEOTIDE SEQUENCE [LARGE SCALE GENOMIC DNA]</scope>
    <source>
        <strain evidence="11">CECT 8289</strain>
    </source>
</reference>
<keyword evidence="3 7" id="KW-1134">Transmembrane beta strand</keyword>
<keyword evidence="4 7" id="KW-0812">Transmembrane</keyword>
<protein>
    <submittedName>
        <fullName evidence="10">SusC/RagA family TonB-linked outer membrane protein</fullName>
    </submittedName>
</protein>
<evidence type="ECO:0000259" key="9">
    <source>
        <dbReference type="Pfam" id="PF07715"/>
    </source>
</evidence>
<feature type="signal peptide" evidence="8">
    <location>
        <begin position="1"/>
        <end position="20"/>
    </location>
</feature>